<evidence type="ECO:0000259" key="15">
    <source>
        <dbReference type="PROSITE" id="PS51362"/>
    </source>
</evidence>
<reference evidence="16 17" key="1">
    <citation type="submission" date="2020-06" db="EMBL/GenBank/DDBJ databases">
        <authorList>
            <consortium name="Wellcome Sanger Institute Data Sharing"/>
        </authorList>
    </citation>
    <scope>NUCLEOTIDE SEQUENCE [LARGE SCALE GENOMIC DNA]</scope>
</reference>
<keyword evidence="9 13" id="KW-0339">Growth factor</keyword>
<comment type="similarity">
    <text evidence="2 13">Belongs to the TGF-beta family.</text>
</comment>
<comment type="subcellular location">
    <subcellularLocation>
        <location evidence="1">Secreted</location>
    </subcellularLocation>
</comment>
<evidence type="ECO:0000313" key="16">
    <source>
        <dbReference type="Ensembl" id="ENSDCDP00010009781.1"/>
    </source>
</evidence>
<keyword evidence="17" id="KW-1185">Reference proteome</keyword>
<feature type="region of interest" description="Disordered" evidence="14">
    <location>
        <begin position="270"/>
        <end position="307"/>
    </location>
</feature>
<organism evidence="16 17">
    <name type="scientific">Denticeps clupeoides</name>
    <name type="common">denticle herring</name>
    <dbReference type="NCBI Taxonomy" id="299321"/>
    <lineage>
        <taxon>Eukaryota</taxon>
        <taxon>Metazoa</taxon>
        <taxon>Chordata</taxon>
        <taxon>Craniata</taxon>
        <taxon>Vertebrata</taxon>
        <taxon>Euteleostomi</taxon>
        <taxon>Actinopterygii</taxon>
        <taxon>Neopterygii</taxon>
        <taxon>Teleostei</taxon>
        <taxon>Clupei</taxon>
        <taxon>Clupeiformes</taxon>
        <taxon>Denticipitoidei</taxon>
        <taxon>Denticipitidae</taxon>
        <taxon>Denticeps</taxon>
    </lineage>
</organism>
<dbReference type="InterPro" id="IPR015615">
    <property type="entry name" value="TGF-beta-rel"/>
</dbReference>
<evidence type="ECO:0000313" key="17">
    <source>
        <dbReference type="Proteomes" id="UP000694580"/>
    </source>
</evidence>
<dbReference type="PANTHER" id="PTHR11848:SF19">
    <property type="entry name" value="GROWTH_DIFFERENTIATION FACTOR 9"/>
    <property type="match status" value="1"/>
</dbReference>
<feature type="domain" description="TGF-beta family profile" evidence="15">
    <location>
        <begin position="284"/>
        <end position="418"/>
    </location>
</feature>
<evidence type="ECO:0000256" key="10">
    <source>
        <dbReference type="ARBA" id="ARBA00023157"/>
    </source>
</evidence>
<gene>
    <name evidence="16" type="primary">GDF9</name>
</gene>
<accession>A0AAY4AR01</accession>
<evidence type="ECO:0000256" key="5">
    <source>
        <dbReference type="ARBA" id="ARBA00022525"/>
    </source>
</evidence>
<keyword evidence="11" id="KW-0325">Glycoprotein</keyword>
<evidence type="ECO:0000256" key="7">
    <source>
        <dbReference type="ARBA" id="ARBA00022685"/>
    </source>
</evidence>
<dbReference type="AlphaFoldDB" id="A0AAY4AR01"/>
<dbReference type="Ensembl" id="ENSDCDT00010010271.1">
    <property type="protein sequence ID" value="ENSDCDP00010009781.1"/>
    <property type="gene ID" value="ENSDCDG00010004353.1"/>
</dbReference>
<sequence length="418" mass="47200">FCILHFEILSLKCIKTPRLANAISSEPAKAPGGGGGGAHGNILTPLLKALSENERWPHLTPRARPDSRFVRYMKRLYKASAKAERGREAKHLYNTVRLIAPRDGCLQQGRSATNELFVQDLSYSLDQVRSQEELLKSVLLYPFDPDQTTSLTPVCFLDVKEHESSGQQLPSTAHYSVTFSLHPEKRRRHRWVEVDVTRFLHPLIKTHRKDLHLLINLTCVEGGELRVGHRGVTLSSPSLLLFLNDTSDLAHQRGSTSSFSRNLFGAEKAFEDQEEFSPDRRLSRGKRNPSSSKTPKPTPSSSPLDLMLKSGIPTDDCELYDFRVSFSQLKLDHWIIAPHKYNARYCKGTCPRVMGYIYGSPVHTMVQNIIYEKLDSSVPRPSCVPSEYNPLSVLTIENDGSIAYKEYEEMIATKCTCR</sequence>
<dbReference type="GO" id="GO:0008083">
    <property type="term" value="F:growth factor activity"/>
    <property type="evidence" value="ECO:0007669"/>
    <property type="project" value="UniProtKB-KW"/>
</dbReference>
<dbReference type="PROSITE" id="PS00250">
    <property type="entry name" value="TGF_BETA_1"/>
    <property type="match status" value="1"/>
</dbReference>
<keyword evidence="4" id="KW-0202">Cytokine</keyword>
<dbReference type="InterPro" id="IPR015617">
    <property type="entry name" value="Growth_differentiation_fac-9_C"/>
</dbReference>
<dbReference type="GO" id="GO:0005125">
    <property type="term" value="F:cytokine activity"/>
    <property type="evidence" value="ECO:0007669"/>
    <property type="project" value="UniProtKB-KW"/>
</dbReference>
<evidence type="ECO:0000256" key="14">
    <source>
        <dbReference type="SAM" id="MobiDB-lite"/>
    </source>
</evidence>
<dbReference type="InterPro" id="IPR001839">
    <property type="entry name" value="TGF-b_C"/>
</dbReference>
<evidence type="ECO:0000256" key="13">
    <source>
        <dbReference type="RuleBase" id="RU000354"/>
    </source>
</evidence>
<evidence type="ECO:0000256" key="9">
    <source>
        <dbReference type="ARBA" id="ARBA00023030"/>
    </source>
</evidence>
<keyword evidence="5" id="KW-0964">Secreted</keyword>
<comment type="subunit">
    <text evidence="12">Homodimer or heterodimer. But, in contrast to other members of this family, cannot be disulfide-linked.</text>
</comment>
<proteinExistence type="inferred from homology"/>
<dbReference type="InterPro" id="IPR017948">
    <property type="entry name" value="TGFb_CS"/>
</dbReference>
<dbReference type="Proteomes" id="UP000694580">
    <property type="component" value="Chromosome 6"/>
</dbReference>
<feature type="compositionally biased region" description="Low complexity" evidence="14">
    <location>
        <begin position="289"/>
        <end position="303"/>
    </location>
</feature>
<dbReference type="FunFam" id="2.10.90.10:FF:000012">
    <property type="entry name" value="Growth/differentiation factor 9 (Predicted)"/>
    <property type="match status" value="1"/>
</dbReference>
<reference evidence="16" key="3">
    <citation type="submission" date="2025-09" db="UniProtKB">
        <authorList>
            <consortium name="Ensembl"/>
        </authorList>
    </citation>
    <scope>IDENTIFICATION</scope>
</reference>
<dbReference type="SUPFAM" id="SSF57501">
    <property type="entry name" value="Cystine-knot cytokines"/>
    <property type="match status" value="1"/>
</dbReference>
<evidence type="ECO:0000256" key="12">
    <source>
        <dbReference type="ARBA" id="ARBA00046703"/>
    </source>
</evidence>
<evidence type="ECO:0000256" key="6">
    <source>
        <dbReference type="ARBA" id="ARBA00022553"/>
    </source>
</evidence>
<evidence type="ECO:0000256" key="1">
    <source>
        <dbReference type="ARBA" id="ARBA00004613"/>
    </source>
</evidence>
<keyword evidence="8" id="KW-0732">Signal</keyword>
<evidence type="ECO:0000256" key="4">
    <source>
        <dbReference type="ARBA" id="ARBA00022514"/>
    </source>
</evidence>
<protein>
    <recommendedName>
        <fullName evidence="3">Growth/differentiation factor 9</fullName>
    </recommendedName>
</protein>
<keyword evidence="6" id="KW-0597">Phosphoprotein</keyword>
<dbReference type="PROSITE" id="PS51362">
    <property type="entry name" value="TGF_BETA_2"/>
    <property type="match status" value="1"/>
</dbReference>
<keyword evidence="10" id="KW-1015">Disulfide bond</keyword>
<dbReference type="GeneTree" id="ENSGT00940000159784"/>
<reference evidence="16" key="2">
    <citation type="submission" date="2025-08" db="UniProtKB">
        <authorList>
            <consortium name="Ensembl"/>
        </authorList>
    </citation>
    <scope>IDENTIFICATION</scope>
</reference>
<evidence type="ECO:0000256" key="8">
    <source>
        <dbReference type="ARBA" id="ARBA00022729"/>
    </source>
</evidence>
<keyword evidence="7" id="KW-0165">Cleavage on pair of basic residues</keyword>
<evidence type="ECO:0000256" key="3">
    <source>
        <dbReference type="ARBA" id="ARBA00017637"/>
    </source>
</evidence>
<dbReference type="InterPro" id="IPR029034">
    <property type="entry name" value="Cystine-knot_cytokine"/>
</dbReference>
<dbReference type="Gene3D" id="2.10.90.10">
    <property type="entry name" value="Cystine-knot cytokines"/>
    <property type="match status" value="1"/>
</dbReference>
<dbReference type="GO" id="GO:0005615">
    <property type="term" value="C:extracellular space"/>
    <property type="evidence" value="ECO:0007669"/>
    <property type="project" value="UniProtKB-KW"/>
</dbReference>
<evidence type="ECO:0000256" key="11">
    <source>
        <dbReference type="ARBA" id="ARBA00023180"/>
    </source>
</evidence>
<name>A0AAY4AR01_9TELE</name>
<dbReference type="PANTHER" id="PTHR11848">
    <property type="entry name" value="TGF-BETA FAMILY"/>
    <property type="match status" value="1"/>
</dbReference>
<dbReference type="Pfam" id="PF00019">
    <property type="entry name" value="TGF_beta"/>
    <property type="match status" value="1"/>
</dbReference>
<dbReference type="CDD" id="cd19403">
    <property type="entry name" value="TGF_beta_GDF9"/>
    <property type="match status" value="1"/>
</dbReference>
<dbReference type="SMART" id="SM00204">
    <property type="entry name" value="TGFB"/>
    <property type="match status" value="1"/>
</dbReference>
<evidence type="ECO:0000256" key="2">
    <source>
        <dbReference type="ARBA" id="ARBA00006656"/>
    </source>
</evidence>